<dbReference type="InterPro" id="IPR003702">
    <property type="entry name" value="ActCoA_hydro_N"/>
</dbReference>
<organism evidence="4 5">
    <name type="scientific">Allobacillus halotolerans</name>
    <dbReference type="NCBI Taxonomy" id="570278"/>
    <lineage>
        <taxon>Bacteria</taxon>
        <taxon>Bacillati</taxon>
        <taxon>Bacillota</taxon>
        <taxon>Bacilli</taxon>
        <taxon>Bacillales</taxon>
        <taxon>Bacillaceae</taxon>
        <taxon>Allobacillus</taxon>
    </lineage>
</organism>
<dbReference type="RefSeq" id="WP_216687308.1">
    <property type="nucleotide sequence ID" value="NZ_CAUPKR010000009.1"/>
</dbReference>
<sequence length="420" mass="46706">MSNWQSIYEEKVIDCTEAVQMVNSSQNLFLSAYVNEPQSLVDELIDQRERLKGLTMFVNVVGSQAKYASEKVSEYFNIKTFLSNISLNEAFKRGNCDYIPINVSQIPRFIHEQQTDVAFIQLTPPNAEGYCSLGTSVDVNHHLIKNASLVIAEVNEGMPFTHGDSLVNVRNVDYFVLSDKKVNYIEFKEPDDIALKIGRLAADLIPDGATIQWGIGNVPNSVVSQLTNKSNIKVHSGSISDSIIEMIQEGNVVEPIIATSIIGTNRLYEFAHNNEAIHLLPVDETHNVHVLGSKDQFFSINSAVEVDISGQVNAEKLNGQTIAGVGGQMDFIVGSNLSSGGRSMIVLPSSTKNEKHSKIVHRIQEVTSLKSHVDYVVTEYGIAKLFGKTLAERNEEMIKIAHPKFRDKLRRAQKEVDKWT</sequence>
<evidence type="ECO:0000313" key="4">
    <source>
        <dbReference type="EMBL" id="MBU6080962.1"/>
    </source>
</evidence>
<dbReference type="Proteomes" id="UP000812672">
    <property type="component" value="Unassembled WGS sequence"/>
</dbReference>
<dbReference type="Pfam" id="PF13336">
    <property type="entry name" value="AcetylCoA_hyd_C"/>
    <property type="match status" value="1"/>
</dbReference>
<dbReference type="Pfam" id="PF02550">
    <property type="entry name" value="AcetylCoA_hydro"/>
    <property type="match status" value="1"/>
</dbReference>
<evidence type="ECO:0000313" key="5">
    <source>
        <dbReference type="Proteomes" id="UP000812672"/>
    </source>
</evidence>
<name>A0ABS6GRA4_9BACI</name>
<evidence type="ECO:0000256" key="1">
    <source>
        <dbReference type="ARBA" id="ARBA00022679"/>
    </source>
</evidence>
<evidence type="ECO:0000259" key="2">
    <source>
        <dbReference type="Pfam" id="PF02550"/>
    </source>
</evidence>
<dbReference type="InterPro" id="IPR027310">
    <property type="entry name" value="Profilin_CS"/>
</dbReference>
<dbReference type="EMBL" id="JAHLZF010000010">
    <property type="protein sequence ID" value="MBU6080962.1"/>
    <property type="molecule type" value="Genomic_DNA"/>
</dbReference>
<feature type="domain" description="Acetyl-CoA hydrolase/transferase N-terminal" evidence="2">
    <location>
        <begin position="9"/>
        <end position="182"/>
    </location>
</feature>
<gene>
    <name evidence="4" type="ORF">KQ486_08010</name>
</gene>
<feature type="domain" description="Acetyl-CoA hydrolase/transferase C-terminal" evidence="3">
    <location>
        <begin position="263"/>
        <end position="411"/>
    </location>
</feature>
<evidence type="ECO:0000259" key="3">
    <source>
        <dbReference type="Pfam" id="PF13336"/>
    </source>
</evidence>
<keyword evidence="1" id="KW-0808">Transferase</keyword>
<proteinExistence type="predicted"/>
<dbReference type="GO" id="GO:0016787">
    <property type="term" value="F:hydrolase activity"/>
    <property type="evidence" value="ECO:0007669"/>
    <property type="project" value="UniProtKB-KW"/>
</dbReference>
<dbReference type="PANTHER" id="PTHR21432">
    <property type="entry name" value="ACETYL-COA HYDROLASE-RELATED"/>
    <property type="match status" value="1"/>
</dbReference>
<accession>A0ABS6GRA4</accession>
<keyword evidence="4" id="KW-0378">Hydrolase</keyword>
<comment type="caution">
    <text evidence="4">The sequence shown here is derived from an EMBL/GenBank/DDBJ whole genome shotgun (WGS) entry which is preliminary data.</text>
</comment>
<keyword evidence="5" id="KW-1185">Reference proteome</keyword>
<protein>
    <submittedName>
        <fullName evidence="4">Acetyl-CoA hydrolase</fullName>
    </submittedName>
</protein>
<dbReference type="PROSITE" id="PS00414">
    <property type="entry name" value="PROFILIN"/>
    <property type="match status" value="1"/>
</dbReference>
<reference evidence="4 5" key="1">
    <citation type="journal article" date="2011" name="Int. J. Syst. Evol. Microbiol.">
        <title>Allobacillus halotolerans gen. nov., sp. nov. isolated from shrimp paste.</title>
        <authorList>
            <person name="Sheu S.Y."/>
            <person name="Arun A.B."/>
            <person name="Jiang S.R."/>
            <person name="Young C.C."/>
            <person name="Chen W.M."/>
        </authorList>
    </citation>
    <scope>NUCLEOTIDE SEQUENCE [LARGE SCALE GENOMIC DNA]</scope>
    <source>
        <strain evidence="4 5">LMG 24826</strain>
    </source>
</reference>
<dbReference type="PANTHER" id="PTHR21432:SF20">
    <property type="entry name" value="ACETYL-COA HYDROLASE"/>
    <property type="match status" value="1"/>
</dbReference>
<dbReference type="InterPro" id="IPR026888">
    <property type="entry name" value="AcetylCoA_hyd_C"/>
</dbReference>
<dbReference type="InterPro" id="IPR046433">
    <property type="entry name" value="ActCoA_hydro"/>
</dbReference>